<keyword evidence="2" id="KW-1185">Reference proteome</keyword>
<evidence type="ECO:0000313" key="2">
    <source>
        <dbReference type="Proteomes" id="UP000812440"/>
    </source>
</evidence>
<protein>
    <submittedName>
        <fullName evidence="1">Uncharacterized protein</fullName>
    </submittedName>
</protein>
<reference evidence="1" key="1">
    <citation type="thesis" date="2020" institute="ProQuest LLC" country="789 East Eisenhower Parkway, Ann Arbor, MI, USA">
        <title>Comparative Genomics and Chromosome Evolution.</title>
        <authorList>
            <person name="Mudd A.B."/>
        </authorList>
    </citation>
    <scope>NUCLEOTIDE SEQUENCE</scope>
    <source>
        <strain evidence="1">Female2</strain>
        <tissue evidence="1">Blood</tissue>
    </source>
</reference>
<accession>A0A8T2J2X4</accession>
<dbReference type="Proteomes" id="UP000812440">
    <property type="component" value="Chromosome 4"/>
</dbReference>
<organism evidence="1 2">
    <name type="scientific">Hymenochirus boettgeri</name>
    <name type="common">Congo dwarf clawed frog</name>
    <dbReference type="NCBI Taxonomy" id="247094"/>
    <lineage>
        <taxon>Eukaryota</taxon>
        <taxon>Metazoa</taxon>
        <taxon>Chordata</taxon>
        <taxon>Craniata</taxon>
        <taxon>Vertebrata</taxon>
        <taxon>Euteleostomi</taxon>
        <taxon>Amphibia</taxon>
        <taxon>Batrachia</taxon>
        <taxon>Anura</taxon>
        <taxon>Pipoidea</taxon>
        <taxon>Pipidae</taxon>
        <taxon>Pipinae</taxon>
        <taxon>Hymenochirus</taxon>
    </lineage>
</organism>
<name>A0A8T2J2X4_9PIPI</name>
<comment type="caution">
    <text evidence="1">The sequence shown here is derived from an EMBL/GenBank/DDBJ whole genome shotgun (WGS) entry which is preliminary data.</text>
</comment>
<dbReference type="AlphaFoldDB" id="A0A8T2J2X4"/>
<proteinExistence type="predicted"/>
<dbReference type="EMBL" id="JAACNH010000007">
    <property type="protein sequence ID" value="KAG8438027.1"/>
    <property type="molecule type" value="Genomic_DNA"/>
</dbReference>
<evidence type="ECO:0000313" key="1">
    <source>
        <dbReference type="EMBL" id="KAG8438027.1"/>
    </source>
</evidence>
<sequence length="85" mass="9453">MELITFHANPVLELLFRHISLKAPQPLVAINLCTSPVITNLGAQYVPGQILKFIFSLQIPLNDESRMFLIVLDKYVIGSSTSKAN</sequence>
<gene>
    <name evidence="1" type="ORF">GDO86_008637</name>
</gene>